<dbReference type="RefSeq" id="WP_145283353.1">
    <property type="nucleotide sequence ID" value="NZ_CP036291.1"/>
</dbReference>
<dbReference type="SUPFAM" id="SSF49899">
    <property type="entry name" value="Concanavalin A-like lectins/glucanases"/>
    <property type="match status" value="1"/>
</dbReference>
<proteinExistence type="predicted"/>
<dbReference type="KEGG" id="pnd:Pla175_18120"/>
<dbReference type="GO" id="GO:0045135">
    <property type="term" value="F:poly(beta-D-mannuronate) lyase activity"/>
    <property type="evidence" value="ECO:0007669"/>
    <property type="project" value="UniProtKB-EC"/>
</dbReference>
<evidence type="ECO:0000259" key="1">
    <source>
        <dbReference type="Pfam" id="PF08787"/>
    </source>
</evidence>
<dbReference type="Pfam" id="PF08787">
    <property type="entry name" value="Alginate_lyase2"/>
    <property type="match status" value="1"/>
</dbReference>
<keyword evidence="3" id="KW-1185">Reference proteome</keyword>
<dbReference type="EMBL" id="CP036291">
    <property type="protein sequence ID" value="QDU88434.1"/>
    <property type="molecule type" value="Genomic_DNA"/>
</dbReference>
<sequence length="253" mass="27775">MISRIFLAVVGVAVGDAAPAASPPSAVLDLNGWKLTLPYDTERKGNPDEVVHPELATFEDESCFFTAPSGEAVVFRASCDGSGTVNSKYPRSELREMKPGGKDEIGWGTDDGSLHVMELDLAVTHTPDTKPHVVCAQIHDEDDDVIMVRIEGEKTLIERKGDSDLKVRSDYQLGDRFKLRIEAGGGRVRVFYNGELQMDWAALKKGCYFKAGCYTQSNRDQEDSSGSYGEVEIYRIQVTHEPNGVRSKSALAN</sequence>
<feature type="domain" description="Alginate lyase 2" evidence="1">
    <location>
        <begin position="28"/>
        <end position="240"/>
    </location>
</feature>
<dbReference type="EC" id="4.2.2.3" evidence="2"/>
<accession>A0A518DAC6</accession>
<dbReference type="AlphaFoldDB" id="A0A518DAC6"/>
<gene>
    <name evidence="2" type="primary">alyA</name>
    <name evidence="2" type="ORF">Pla175_18120</name>
</gene>
<dbReference type="Proteomes" id="UP000317429">
    <property type="component" value="Chromosome"/>
</dbReference>
<protein>
    <submittedName>
        <fullName evidence="2">Alginate lyase</fullName>
        <ecNumber evidence="2">4.2.2.3</ecNumber>
    </submittedName>
</protein>
<keyword evidence="2" id="KW-0456">Lyase</keyword>
<dbReference type="InterPro" id="IPR014895">
    <property type="entry name" value="Alginate_lyase_2"/>
</dbReference>
<dbReference type="Gene3D" id="2.60.120.200">
    <property type="match status" value="1"/>
</dbReference>
<dbReference type="OrthoDB" id="273319at2"/>
<organism evidence="2 3">
    <name type="scientific">Pirellulimonas nuda</name>
    <dbReference type="NCBI Taxonomy" id="2528009"/>
    <lineage>
        <taxon>Bacteria</taxon>
        <taxon>Pseudomonadati</taxon>
        <taxon>Planctomycetota</taxon>
        <taxon>Planctomycetia</taxon>
        <taxon>Pirellulales</taxon>
        <taxon>Lacipirellulaceae</taxon>
        <taxon>Pirellulimonas</taxon>
    </lineage>
</organism>
<name>A0A518DAC6_9BACT</name>
<reference evidence="2 3" key="1">
    <citation type="submission" date="2019-02" db="EMBL/GenBank/DDBJ databases">
        <title>Deep-cultivation of Planctomycetes and their phenomic and genomic characterization uncovers novel biology.</title>
        <authorList>
            <person name="Wiegand S."/>
            <person name="Jogler M."/>
            <person name="Boedeker C."/>
            <person name="Pinto D."/>
            <person name="Vollmers J."/>
            <person name="Rivas-Marin E."/>
            <person name="Kohn T."/>
            <person name="Peeters S.H."/>
            <person name="Heuer A."/>
            <person name="Rast P."/>
            <person name="Oberbeckmann S."/>
            <person name="Bunk B."/>
            <person name="Jeske O."/>
            <person name="Meyerdierks A."/>
            <person name="Storesund J.E."/>
            <person name="Kallscheuer N."/>
            <person name="Luecker S."/>
            <person name="Lage O.M."/>
            <person name="Pohl T."/>
            <person name="Merkel B.J."/>
            <person name="Hornburger P."/>
            <person name="Mueller R.-W."/>
            <person name="Bruemmer F."/>
            <person name="Labrenz M."/>
            <person name="Spormann A.M."/>
            <person name="Op den Camp H."/>
            <person name="Overmann J."/>
            <person name="Amann R."/>
            <person name="Jetten M.S.M."/>
            <person name="Mascher T."/>
            <person name="Medema M.H."/>
            <person name="Devos D.P."/>
            <person name="Kaster A.-K."/>
            <person name="Ovreas L."/>
            <person name="Rohde M."/>
            <person name="Galperin M.Y."/>
            <person name="Jogler C."/>
        </authorList>
    </citation>
    <scope>NUCLEOTIDE SEQUENCE [LARGE SCALE GENOMIC DNA]</scope>
    <source>
        <strain evidence="2 3">Pla175</strain>
    </source>
</reference>
<evidence type="ECO:0000313" key="3">
    <source>
        <dbReference type="Proteomes" id="UP000317429"/>
    </source>
</evidence>
<evidence type="ECO:0000313" key="2">
    <source>
        <dbReference type="EMBL" id="QDU88434.1"/>
    </source>
</evidence>
<dbReference type="InterPro" id="IPR013320">
    <property type="entry name" value="ConA-like_dom_sf"/>
</dbReference>